<feature type="transmembrane region" description="Helical" evidence="1">
    <location>
        <begin position="61"/>
        <end position="86"/>
    </location>
</feature>
<keyword evidence="3" id="KW-1185">Reference proteome</keyword>
<comment type="caution">
    <text evidence="2">The sequence shown here is derived from an EMBL/GenBank/DDBJ whole genome shotgun (WGS) entry which is preliminary data.</text>
</comment>
<gene>
    <name evidence="2" type="ORF">H1R20_g15675</name>
</gene>
<protein>
    <submittedName>
        <fullName evidence="2">Uncharacterized protein</fullName>
    </submittedName>
</protein>
<dbReference type="Proteomes" id="UP001140091">
    <property type="component" value="Unassembled WGS sequence"/>
</dbReference>
<organism evidence="2 3">
    <name type="scientific">Candolleomyces eurysporus</name>
    <dbReference type="NCBI Taxonomy" id="2828524"/>
    <lineage>
        <taxon>Eukaryota</taxon>
        <taxon>Fungi</taxon>
        <taxon>Dikarya</taxon>
        <taxon>Basidiomycota</taxon>
        <taxon>Agaricomycotina</taxon>
        <taxon>Agaricomycetes</taxon>
        <taxon>Agaricomycetidae</taxon>
        <taxon>Agaricales</taxon>
        <taxon>Agaricineae</taxon>
        <taxon>Psathyrellaceae</taxon>
        <taxon>Candolleomyces</taxon>
    </lineage>
</organism>
<sequence length="283" mass="31976">MFVGLASLATAMLEIRNPWSLTKFAFFFIRYFPPLQELSVQFYGAPLPLTYPYRACYVWNVYQALSSILIITTVDYILILRVFAMYPRNRPVRYISGLLYVAEIATMSIGTGIAVPQMLYDERCVVTDSPLIFMISAGFPVVYQGFLFLVTIVKFYRSAKAGWGNVPIINLLVRDGTWAFFLLFAMLASEAALYGFDVDAYTGFIYGWINTAFSICGYRILLNLNKLHQLELERIDIGTSVGIQFTSHVDIRADTAGHCDSGETYQMTSTSLQSPRSCQNFEP</sequence>
<evidence type="ECO:0000313" key="2">
    <source>
        <dbReference type="EMBL" id="KAJ2921419.1"/>
    </source>
</evidence>
<feature type="transmembrane region" description="Helical" evidence="1">
    <location>
        <begin position="177"/>
        <end position="196"/>
    </location>
</feature>
<keyword evidence="1" id="KW-0472">Membrane</keyword>
<reference evidence="2" key="1">
    <citation type="submission" date="2022-06" db="EMBL/GenBank/DDBJ databases">
        <title>Genome Sequence of Candolleomyces eurysporus.</title>
        <authorList>
            <person name="Buettner E."/>
        </authorList>
    </citation>
    <scope>NUCLEOTIDE SEQUENCE</scope>
    <source>
        <strain evidence="2">VTCC 930004</strain>
    </source>
</reference>
<dbReference type="EMBL" id="JANBPK010001608">
    <property type="protein sequence ID" value="KAJ2921419.1"/>
    <property type="molecule type" value="Genomic_DNA"/>
</dbReference>
<feature type="transmembrane region" description="Helical" evidence="1">
    <location>
        <begin position="98"/>
        <end position="119"/>
    </location>
</feature>
<dbReference type="AlphaFoldDB" id="A0A9W8IVE2"/>
<evidence type="ECO:0000313" key="3">
    <source>
        <dbReference type="Proteomes" id="UP001140091"/>
    </source>
</evidence>
<feature type="non-terminal residue" evidence="2">
    <location>
        <position position="283"/>
    </location>
</feature>
<dbReference type="OrthoDB" id="2637653at2759"/>
<feature type="transmembrane region" description="Helical" evidence="1">
    <location>
        <begin position="202"/>
        <end position="222"/>
    </location>
</feature>
<name>A0A9W8IVE2_9AGAR</name>
<feature type="transmembrane region" description="Helical" evidence="1">
    <location>
        <begin position="131"/>
        <end position="156"/>
    </location>
</feature>
<accession>A0A9W8IVE2</accession>
<keyword evidence="1" id="KW-1133">Transmembrane helix</keyword>
<proteinExistence type="predicted"/>
<keyword evidence="1" id="KW-0812">Transmembrane</keyword>
<evidence type="ECO:0000256" key="1">
    <source>
        <dbReference type="SAM" id="Phobius"/>
    </source>
</evidence>